<feature type="domain" description="LOB" evidence="2">
    <location>
        <begin position="3"/>
        <end position="104"/>
    </location>
</feature>
<reference evidence="3" key="1">
    <citation type="submission" date="2018-01" db="EMBL/GenBank/DDBJ databases">
        <authorList>
            <person name="Mao J.F."/>
        </authorList>
    </citation>
    <scope>NUCLEOTIDE SEQUENCE</scope>
    <source>
        <strain evidence="3">Huo1</strain>
        <tissue evidence="3">Leaf</tissue>
    </source>
</reference>
<dbReference type="PROSITE" id="PS50891">
    <property type="entry name" value="LOB"/>
    <property type="match status" value="1"/>
</dbReference>
<reference evidence="3" key="2">
    <citation type="submission" date="2020-08" db="EMBL/GenBank/DDBJ databases">
        <title>Plant Genome Project.</title>
        <authorList>
            <person name="Zhang R.-G."/>
        </authorList>
    </citation>
    <scope>NUCLEOTIDE SEQUENCE</scope>
    <source>
        <strain evidence="3">Huo1</strain>
        <tissue evidence="3">Leaf</tissue>
    </source>
</reference>
<dbReference type="AlphaFoldDB" id="A0A8X8X651"/>
<keyword evidence="4" id="KW-1185">Reference proteome</keyword>
<dbReference type="InterPro" id="IPR004883">
    <property type="entry name" value="LOB"/>
</dbReference>
<name>A0A8X8X651_SALSN</name>
<dbReference type="PANTHER" id="PTHR31301:SF68">
    <property type="entry name" value="LOB DOMAIN-CONTAINING PROTEIN 32-RELATED"/>
    <property type="match status" value="1"/>
</dbReference>
<dbReference type="OrthoDB" id="922331at2759"/>
<comment type="similarity">
    <text evidence="1">Belongs to the LOB domain-containing protein family.</text>
</comment>
<gene>
    <name evidence="3" type="ORF">SASPL_130474</name>
</gene>
<dbReference type="Pfam" id="PF03195">
    <property type="entry name" value="LOB"/>
    <property type="match status" value="1"/>
</dbReference>
<organism evidence="3">
    <name type="scientific">Salvia splendens</name>
    <name type="common">Scarlet sage</name>
    <dbReference type="NCBI Taxonomy" id="180675"/>
    <lineage>
        <taxon>Eukaryota</taxon>
        <taxon>Viridiplantae</taxon>
        <taxon>Streptophyta</taxon>
        <taxon>Embryophyta</taxon>
        <taxon>Tracheophyta</taxon>
        <taxon>Spermatophyta</taxon>
        <taxon>Magnoliopsida</taxon>
        <taxon>eudicotyledons</taxon>
        <taxon>Gunneridae</taxon>
        <taxon>Pentapetalae</taxon>
        <taxon>asterids</taxon>
        <taxon>lamiids</taxon>
        <taxon>Lamiales</taxon>
        <taxon>Lamiaceae</taxon>
        <taxon>Nepetoideae</taxon>
        <taxon>Mentheae</taxon>
        <taxon>Salviinae</taxon>
        <taxon>Salvia</taxon>
        <taxon>Salvia subgen. Calosphace</taxon>
        <taxon>core Calosphace</taxon>
    </lineage>
</organism>
<evidence type="ECO:0000256" key="1">
    <source>
        <dbReference type="ARBA" id="ARBA00005474"/>
    </source>
</evidence>
<protein>
    <recommendedName>
        <fullName evidence="2">LOB domain-containing protein</fullName>
    </recommendedName>
</protein>
<evidence type="ECO:0000259" key="2">
    <source>
        <dbReference type="PROSITE" id="PS50891"/>
    </source>
</evidence>
<accession>A0A8X8X651</accession>
<evidence type="ECO:0000313" key="4">
    <source>
        <dbReference type="Proteomes" id="UP000298416"/>
    </source>
</evidence>
<dbReference type="EMBL" id="PNBA02000011">
    <property type="protein sequence ID" value="KAG6407483.1"/>
    <property type="molecule type" value="Genomic_DNA"/>
</dbReference>
<proteinExistence type="inferred from homology"/>
<sequence>MRSRCAACKCLCRECTEDCPMEPYFPADDPKKFSNVHEVFGASNVSKVLKELEPSQREAAANSLAYEAEHLLRDPVHGYLRQIYSLKQKINQVHADMENTKKELAAYIGPSAYQPMLLSQPQQHLVIPAQEQEITAIGRGCGSNDASDQHEHEHDRLDPLFLQQLQQLQDYFEAQQLAQMHDFIPANVISLRKGRQMYR</sequence>
<dbReference type="PANTHER" id="PTHR31301">
    <property type="entry name" value="LOB DOMAIN-CONTAINING PROTEIN 4-RELATED"/>
    <property type="match status" value="1"/>
</dbReference>
<evidence type="ECO:0000313" key="3">
    <source>
        <dbReference type="EMBL" id="KAG6407483.1"/>
    </source>
</evidence>
<comment type="caution">
    <text evidence="3">The sequence shown here is derived from an EMBL/GenBank/DDBJ whole genome shotgun (WGS) entry which is preliminary data.</text>
</comment>
<dbReference type="Proteomes" id="UP000298416">
    <property type="component" value="Unassembled WGS sequence"/>
</dbReference>